<accession>A0A5R9Q4Y1</accession>
<name>A0A5R9Q4Y1_9GAMM</name>
<dbReference type="RefSeq" id="WP_138479016.1">
    <property type="nucleotide sequence ID" value="NZ_PPSW01000007.1"/>
</dbReference>
<evidence type="ECO:0000313" key="4">
    <source>
        <dbReference type="Proteomes" id="UP000309186"/>
    </source>
</evidence>
<organism evidence="3 4">
    <name type="scientific">Pseudoalteromonas phenolica</name>
    <dbReference type="NCBI Taxonomy" id="161398"/>
    <lineage>
        <taxon>Bacteria</taxon>
        <taxon>Pseudomonadati</taxon>
        <taxon>Pseudomonadota</taxon>
        <taxon>Gammaproteobacteria</taxon>
        <taxon>Alteromonadales</taxon>
        <taxon>Pseudoalteromonadaceae</taxon>
        <taxon>Pseudoalteromonas</taxon>
    </lineage>
</organism>
<dbReference type="SUPFAM" id="SSF53850">
    <property type="entry name" value="Periplasmic binding protein-like II"/>
    <property type="match status" value="1"/>
</dbReference>
<feature type="signal peptide" evidence="1">
    <location>
        <begin position="1"/>
        <end position="19"/>
    </location>
</feature>
<dbReference type="AlphaFoldDB" id="A0A5R9Q4Y1"/>
<comment type="caution">
    <text evidence="3">The sequence shown here is derived from an EMBL/GenBank/DDBJ whole genome shotgun (WGS) entry which is preliminary data.</text>
</comment>
<dbReference type="OrthoDB" id="8587856at2"/>
<dbReference type="PANTHER" id="PTHR38834">
    <property type="entry name" value="PERIPLASMIC SUBSTRATE BINDING PROTEIN FAMILY 3"/>
    <property type="match status" value="1"/>
</dbReference>
<evidence type="ECO:0000259" key="2">
    <source>
        <dbReference type="Pfam" id="PF00497"/>
    </source>
</evidence>
<sequence>MKLKRCCIALLFASTYAIGSEQSLTIYTEEFPPYNFLEKGVVVGVNADIVAMACKMANLTCKFALYPWKRAMTLSLKHEHSGLVSTSRLPSREQQFQWVGPLISSPGCFYKLTERDDIQINNKEELANYTVALHKGDAYEEVLKQWGFKEHINYILFSEKFAEIKAFTEGKLDLFIASANSLKFHIQNYRLRPEQVVPAYYIDDPRLGGNYLALNKRVPQTLVTQLQSAIDEIYSKGLDLPIKERYLETITQISEQELSLEARCTHQ</sequence>
<evidence type="ECO:0000313" key="3">
    <source>
        <dbReference type="EMBL" id="TLX48005.1"/>
    </source>
</evidence>
<protein>
    <recommendedName>
        <fullName evidence="2">Solute-binding protein family 3/N-terminal domain-containing protein</fullName>
    </recommendedName>
</protein>
<gene>
    <name evidence="3" type="ORF">C1E24_04165</name>
</gene>
<dbReference type="InterPro" id="IPR001638">
    <property type="entry name" value="Solute-binding_3/MltF_N"/>
</dbReference>
<proteinExistence type="predicted"/>
<dbReference type="PANTHER" id="PTHR38834:SF3">
    <property type="entry name" value="SOLUTE-BINDING PROTEIN FAMILY 3_N-TERMINAL DOMAIN-CONTAINING PROTEIN"/>
    <property type="match status" value="1"/>
</dbReference>
<keyword evidence="1" id="KW-0732">Signal</keyword>
<dbReference type="EMBL" id="PPSW01000007">
    <property type="protein sequence ID" value="TLX48005.1"/>
    <property type="molecule type" value="Genomic_DNA"/>
</dbReference>
<feature type="domain" description="Solute-binding protein family 3/N-terminal" evidence="2">
    <location>
        <begin position="28"/>
        <end position="247"/>
    </location>
</feature>
<feature type="chain" id="PRO_5024412688" description="Solute-binding protein family 3/N-terminal domain-containing protein" evidence="1">
    <location>
        <begin position="20"/>
        <end position="267"/>
    </location>
</feature>
<dbReference type="Pfam" id="PF00497">
    <property type="entry name" value="SBP_bac_3"/>
    <property type="match status" value="1"/>
</dbReference>
<dbReference type="Gene3D" id="3.40.190.10">
    <property type="entry name" value="Periplasmic binding protein-like II"/>
    <property type="match status" value="2"/>
</dbReference>
<reference evidence="3 4" key="1">
    <citation type="submission" date="2018-01" db="EMBL/GenBank/DDBJ databases">
        <title>Co-occurrence of chitin degradation, pigmentation and bioactivity in marine Pseudoalteromonas.</title>
        <authorList>
            <person name="Paulsen S."/>
            <person name="Gram L."/>
            <person name="Machado H."/>
        </authorList>
    </citation>
    <scope>NUCLEOTIDE SEQUENCE [LARGE SCALE GENOMIC DNA]</scope>
    <source>
        <strain evidence="3 4">S3663</strain>
    </source>
</reference>
<dbReference type="Proteomes" id="UP000309186">
    <property type="component" value="Unassembled WGS sequence"/>
</dbReference>
<evidence type="ECO:0000256" key="1">
    <source>
        <dbReference type="SAM" id="SignalP"/>
    </source>
</evidence>